<evidence type="ECO:0000313" key="3">
    <source>
        <dbReference type="Proteomes" id="UP001153269"/>
    </source>
</evidence>
<evidence type="ECO:0000256" key="1">
    <source>
        <dbReference type="SAM" id="MobiDB-lite"/>
    </source>
</evidence>
<dbReference type="EMBL" id="CADEAL010000058">
    <property type="protein sequence ID" value="CAB1413553.1"/>
    <property type="molecule type" value="Genomic_DNA"/>
</dbReference>
<dbReference type="AlphaFoldDB" id="A0A9N7Y5M5"/>
<feature type="compositionally biased region" description="Polar residues" evidence="1">
    <location>
        <begin position="68"/>
        <end position="78"/>
    </location>
</feature>
<name>A0A9N7Y5M5_PLEPL</name>
<feature type="region of interest" description="Disordered" evidence="1">
    <location>
        <begin position="68"/>
        <end position="138"/>
    </location>
</feature>
<sequence>MLSSGDKWTRLPPADTDINSVDKAKQRLKHTSADPHAFNLPVGSWRPGQATQTLKCTLLFLDQECVATSTESDGNASLRTWGGENEEREVEEGEVEEEREAEEGGGQRWRDRETDRGTQRQRGTDRATGRLEASGWRT</sequence>
<feature type="compositionally biased region" description="Basic and acidic residues" evidence="1">
    <location>
        <begin position="108"/>
        <end position="129"/>
    </location>
</feature>
<accession>A0A9N7Y5M5</accession>
<keyword evidence="3" id="KW-1185">Reference proteome</keyword>
<feature type="region of interest" description="Disordered" evidence="1">
    <location>
        <begin position="1"/>
        <end position="47"/>
    </location>
</feature>
<proteinExistence type="predicted"/>
<protein>
    <submittedName>
        <fullName evidence="2">Uncharacterized protein</fullName>
    </submittedName>
</protein>
<organism evidence="2 3">
    <name type="scientific">Pleuronectes platessa</name>
    <name type="common">European plaice</name>
    <dbReference type="NCBI Taxonomy" id="8262"/>
    <lineage>
        <taxon>Eukaryota</taxon>
        <taxon>Metazoa</taxon>
        <taxon>Chordata</taxon>
        <taxon>Craniata</taxon>
        <taxon>Vertebrata</taxon>
        <taxon>Euteleostomi</taxon>
        <taxon>Actinopterygii</taxon>
        <taxon>Neopterygii</taxon>
        <taxon>Teleostei</taxon>
        <taxon>Neoteleostei</taxon>
        <taxon>Acanthomorphata</taxon>
        <taxon>Carangaria</taxon>
        <taxon>Pleuronectiformes</taxon>
        <taxon>Pleuronectoidei</taxon>
        <taxon>Pleuronectidae</taxon>
        <taxon>Pleuronectes</taxon>
    </lineage>
</organism>
<reference evidence="2" key="1">
    <citation type="submission" date="2020-03" db="EMBL/GenBank/DDBJ databases">
        <authorList>
            <person name="Weist P."/>
        </authorList>
    </citation>
    <scope>NUCLEOTIDE SEQUENCE</scope>
</reference>
<feature type="compositionally biased region" description="Acidic residues" evidence="1">
    <location>
        <begin position="84"/>
        <end position="103"/>
    </location>
</feature>
<dbReference type="Proteomes" id="UP001153269">
    <property type="component" value="Unassembled WGS sequence"/>
</dbReference>
<gene>
    <name evidence="2" type="ORF">PLEPLA_LOCUS1253</name>
</gene>
<comment type="caution">
    <text evidence="2">The sequence shown here is derived from an EMBL/GenBank/DDBJ whole genome shotgun (WGS) entry which is preliminary data.</text>
</comment>
<evidence type="ECO:0000313" key="2">
    <source>
        <dbReference type="EMBL" id="CAB1413553.1"/>
    </source>
</evidence>